<evidence type="ECO:0000313" key="2">
    <source>
        <dbReference type="EMBL" id="SPO21592.1"/>
    </source>
</evidence>
<dbReference type="EMBL" id="OOIN01000003">
    <property type="protein sequence ID" value="SPO21592.1"/>
    <property type="molecule type" value="Genomic_DNA"/>
</dbReference>
<evidence type="ECO:0000313" key="3">
    <source>
        <dbReference type="Proteomes" id="UP000324022"/>
    </source>
</evidence>
<gene>
    <name evidence="2" type="ORF">UTRI_10054</name>
</gene>
<feature type="region of interest" description="Disordered" evidence="1">
    <location>
        <begin position="1"/>
        <end position="23"/>
    </location>
</feature>
<proteinExistence type="predicted"/>
<keyword evidence="3" id="KW-1185">Reference proteome</keyword>
<accession>A0A5C3DTM8</accession>
<evidence type="ECO:0000256" key="1">
    <source>
        <dbReference type="SAM" id="MobiDB-lite"/>
    </source>
</evidence>
<reference evidence="2 3" key="1">
    <citation type="submission" date="2018-03" db="EMBL/GenBank/DDBJ databases">
        <authorList>
            <person name="Guldener U."/>
        </authorList>
    </citation>
    <scope>NUCLEOTIDE SEQUENCE [LARGE SCALE GENOMIC DNA]</scope>
    <source>
        <strain evidence="2 3">NBRC100155</strain>
    </source>
</reference>
<protein>
    <submittedName>
        <fullName evidence="2">Uncharacterized protein</fullName>
    </submittedName>
</protein>
<sequence length="115" mass="12824">MSLEHTLSSAQQRMFPNEPLLQPDGPSMITSELYMAQVDRAERESKGRICFTIGNRVRLSWTNPNLPLPVELTPSVALIPSSPASKAASPNFDHRWTILVLTRSIEAYNAMDGKK</sequence>
<dbReference type="Proteomes" id="UP000324022">
    <property type="component" value="Unassembled WGS sequence"/>
</dbReference>
<dbReference type="AlphaFoldDB" id="A0A5C3DTM8"/>
<organism evidence="2 3">
    <name type="scientific">Ustilago trichophora</name>
    <dbReference type="NCBI Taxonomy" id="86804"/>
    <lineage>
        <taxon>Eukaryota</taxon>
        <taxon>Fungi</taxon>
        <taxon>Dikarya</taxon>
        <taxon>Basidiomycota</taxon>
        <taxon>Ustilaginomycotina</taxon>
        <taxon>Ustilaginomycetes</taxon>
        <taxon>Ustilaginales</taxon>
        <taxon>Ustilaginaceae</taxon>
        <taxon>Ustilago</taxon>
    </lineage>
</organism>
<name>A0A5C3DTM8_9BASI</name>
<feature type="compositionally biased region" description="Polar residues" evidence="1">
    <location>
        <begin position="1"/>
        <end position="14"/>
    </location>
</feature>